<evidence type="ECO:0000256" key="3">
    <source>
        <dbReference type="ARBA" id="ARBA00022786"/>
    </source>
</evidence>
<comment type="caution">
    <text evidence="9">The sequence shown here is derived from an EMBL/GenBank/DDBJ whole genome shotgun (WGS) entry which is preliminary data.</text>
</comment>
<dbReference type="EMBL" id="JBDFQZ010000005">
    <property type="protein sequence ID" value="KAK9726725.1"/>
    <property type="molecule type" value="Genomic_DNA"/>
</dbReference>
<evidence type="ECO:0000259" key="7">
    <source>
        <dbReference type="Pfam" id="PF07910"/>
    </source>
</evidence>
<evidence type="ECO:0000256" key="6">
    <source>
        <dbReference type="ARBA" id="ARBA00067779"/>
    </source>
</evidence>
<dbReference type="InterPro" id="IPR012462">
    <property type="entry name" value="UFSP1/2_DUB_cat"/>
</dbReference>
<evidence type="ECO:0000256" key="2">
    <source>
        <dbReference type="ARBA" id="ARBA00022670"/>
    </source>
</evidence>
<reference evidence="9" key="1">
    <citation type="submission" date="2024-03" db="EMBL/GenBank/DDBJ databases">
        <title>WGS assembly of Saponaria officinalis var. Norfolk2.</title>
        <authorList>
            <person name="Jenkins J."/>
            <person name="Shu S."/>
            <person name="Grimwood J."/>
            <person name="Barry K."/>
            <person name="Goodstein D."/>
            <person name="Schmutz J."/>
            <person name="Leebens-Mack J."/>
            <person name="Osbourn A."/>
        </authorList>
    </citation>
    <scope>NUCLEOTIDE SEQUENCE [LARGE SCALE GENOMIC DNA]</scope>
    <source>
        <strain evidence="9">JIC</strain>
    </source>
</reference>
<feature type="domain" description="UFSP1/2/DUB catalytic" evidence="7">
    <location>
        <begin position="455"/>
        <end position="644"/>
    </location>
</feature>
<sequence length="652" mass="72346">MSMENPQIIRILCPKSIKSSNSSSIQWLISSPFFPKFTIISTIQCLHFQPSDRFTPHFSQESDDLRSLIIRGFHVVGAVVPAQNDVVLESSAKHAIKVARELRKVLYGEEDNSAKFDLVGGVSSNGDEVRFFVSKFGDLNNVEGVEEVVYEEKENAEKFVWERGCLINCRTGARLCVYVNPNNEQDAIKKYLRAHEGLVNKFKGRQAAYIVESLKTSPDDLTRSVVIPGSGLDFETDISDVKMLTDNTTEVGERPLCCSYFCSGSKNHFPGVGAENAGTIQVIPLLNKSVKSQQSAAPVAEYCPAKEAVKLVRVQYNLDVICYAAKDLPLTYTISKLIIPALVDQLTTTKSIVSPSLLSQHPQLNPYHFCPPGLLHPVTALYELSYGETELKQVEIRRSLHLRLGLPCDRPLLRVANALCFFNSNSKTGSTRKGYPLLKDVHVSTPSSGVSGGLVSLVQGSYEYHHYLQGGFDDSGWGCAYRSLQTIISWFRLQHYTTVDVPTHREIQEALVEIGDKDPSFIGSREWIGAIELSYVLDKLLGVTCKVMNLRSGAEFPEKCRELALHFENQGTPIMIGGGVLAYTLLGVDYNDATGDCAFLILDPHYTGGEDVKKIVNSGWCGWKKAIDSKGKSFFLADKFYNLLMPQRPNMV</sequence>
<dbReference type="FunFam" id="3.90.70.130:FF:000001">
    <property type="entry name" value="Probable Ufm1-specific protease 2"/>
    <property type="match status" value="1"/>
</dbReference>
<name>A0AAW1L001_SAPOF</name>
<keyword evidence="2" id="KW-0645">Protease</keyword>
<accession>A0AAW1L001</accession>
<comment type="similarity">
    <text evidence="1">Belongs to the peptidase C78 family.</text>
</comment>
<gene>
    <name evidence="9" type="ORF">RND81_05G233300</name>
</gene>
<evidence type="ECO:0000259" key="8">
    <source>
        <dbReference type="Pfam" id="PF20908"/>
    </source>
</evidence>
<dbReference type="PANTHER" id="PTHR48153:SF2">
    <property type="entry name" value="UFM1-SPECIFIC PROTEASE 2"/>
    <property type="match status" value="1"/>
</dbReference>
<keyword evidence="3" id="KW-0833">Ubl conjugation pathway</keyword>
<keyword evidence="10" id="KW-1185">Reference proteome</keyword>
<organism evidence="9 10">
    <name type="scientific">Saponaria officinalis</name>
    <name type="common">Common soapwort</name>
    <name type="synonym">Lychnis saponaria</name>
    <dbReference type="NCBI Taxonomy" id="3572"/>
    <lineage>
        <taxon>Eukaryota</taxon>
        <taxon>Viridiplantae</taxon>
        <taxon>Streptophyta</taxon>
        <taxon>Embryophyta</taxon>
        <taxon>Tracheophyta</taxon>
        <taxon>Spermatophyta</taxon>
        <taxon>Magnoliopsida</taxon>
        <taxon>eudicotyledons</taxon>
        <taxon>Gunneridae</taxon>
        <taxon>Pentapetalae</taxon>
        <taxon>Caryophyllales</taxon>
        <taxon>Caryophyllaceae</taxon>
        <taxon>Caryophylleae</taxon>
        <taxon>Saponaria</taxon>
    </lineage>
</organism>
<evidence type="ECO:0000256" key="5">
    <source>
        <dbReference type="ARBA" id="ARBA00022807"/>
    </source>
</evidence>
<keyword evidence="4" id="KW-0378">Hydrolase</keyword>
<protein>
    <recommendedName>
        <fullName evidence="6">Probable Ufm1-specific protease</fullName>
    </recommendedName>
</protein>
<evidence type="ECO:0000256" key="4">
    <source>
        <dbReference type="ARBA" id="ARBA00022801"/>
    </source>
</evidence>
<proteinExistence type="inferred from homology"/>
<feature type="domain" description="UFSP2 second" evidence="8">
    <location>
        <begin position="285"/>
        <end position="424"/>
    </location>
</feature>
<dbReference type="Proteomes" id="UP001443914">
    <property type="component" value="Unassembled WGS sequence"/>
</dbReference>
<dbReference type="Pfam" id="PF07910">
    <property type="entry name" value="Peptidase_C78"/>
    <property type="match status" value="1"/>
</dbReference>
<dbReference type="PANTHER" id="PTHR48153">
    <property type="entry name" value="UFM1-SPECIFIC PROTEASE 2"/>
    <property type="match status" value="1"/>
</dbReference>
<evidence type="ECO:0000256" key="1">
    <source>
        <dbReference type="ARBA" id="ARBA00008552"/>
    </source>
</evidence>
<dbReference type="GO" id="GO:0071567">
    <property type="term" value="F:deUFMylase activity"/>
    <property type="evidence" value="ECO:0007669"/>
    <property type="project" value="UniProtKB-ARBA"/>
</dbReference>
<dbReference type="InterPro" id="IPR049387">
    <property type="entry name" value="UFSP2-like_2nd"/>
</dbReference>
<dbReference type="AlphaFoldDB" id="A0AAW1L001"/>
<dbReference type="SUPFAM" id="SSF54001">
    <property type="entry name" value="Cysteine proteinases"/>
    <property type="match status" value="1"/>
</dbReference>
<dbReference type="Gene3D" id="3.90.70.130">
    <property type="match status" value="1"/>
</dbReference>
<dbReference type="GO" id="GO:0006508">
    <property type="term" value="P:proteolysis"/>
    <property type="evidence" value="ECO:0007669"/>
    <property type="project" value="UniProtKB-KW"/>
</dbReference>
<keyword evidence="5" id="KW-0788">Thiol protease</keyword>
<evidence type="ECO:0000313" key="10">
    <source>
        <dbReference type="Proteomes" id="UP001443914"/>
    </source>
</evidence>
<dbReference type="Pfam" id="PF20908">
    <property type="entry name" value="UfSP2_N"/>
    <property type="match status" value="1"/>
</dbReference>
<evidence type="ECO:0000313" key="9">
    <source>
        <dbReference type="EMBL" id="KAK9726725.1"/>
    </source>
</evidence>
<dbReference type="InterPro" id="IPR038765">
    <property type="entry name" value="Papain-like_cys_pep_sf"/>
</dbReference>